<dbReference type="InterPro" id="IPR037523">
    <property type="entry name" value="VOC_core"/>
</dbReference>
<feature type="domain" description="VOC" evidence="1">
    <location>
        <begin position="4"/>
        <end position="126"/>
    </location>
</feature>
<dbReference type="STRING" id="1385521.N803_02810"/>
<dbReference type="CDD" id="cd06587">
    <property type="entry name" value="VOC"/>
    <property type="match status" value="1"/>
</dbReference>
<dbReference type="PANTHER" id="PTHR35908:SF1">
    <property type="entry name" value="CONSERVED PROTEIN"/>
    <property type="match status" value="1"/>
</dbReference>
<dbReference type="SUPFAM" id="SSF54593">
    <property type="entry name" value="Glyoxalase/Bleomycin resistance protein/Dihydroxybiphenyl dioxygenase"/>
    <property type="match status" value="1"/>
</dbReference>
<proteinExistence type="predicted"/>
<protein>
    <submittedName>
        <fullName evidence="2">Glyoxalase</fullName>
    </submittedName>
</protein>
<dbReference type="InterPro" id="IPR041581">
    <property type="entry name" value="Glyoxalase_6"/>
</dbReference>
<dbReference type="RefSeq" id="WP_035902377.1">
    <property type="nucleotide sequence ID" value="NZ_AVPK01000001.1"/>
</dbReference>
<accession>A0A0A0JQG3</accession>
<reference evidence="2 3" key="1">
    <citation type="submission" date="2013-08" db="EMBL/GenBank/DDBJ databases">
        <title>The genome sequence of Knoellia subterranea.</title>
        <authorList>
            <person name="Zhu W."/>
            <person name="Wang G."/>
        </authorList>
    </citation>
    <scope>NUCLEOTIDE SEQUENCE [LARGE SCALE GENOMIC DNA]</scope>
    <source>
        <strain evidence="2 3">KCTC 19937</strain>
    </source>
</reference>
<evidence type="ECO:0000259" key="1">
    <source>
        <dbReference type="PROSITE" id="PS51819"/>
    </source>
</evidence>
<dbReference type="Pfam" id="PF18029">
    <property type="entry name" value="Glyoxalase_6"/>
    <property type="match status" value="1"/>
</dbReference>
<dbReference type="OrthoDB" id="5524593at2"/>
<dbReference type="EMBL" id="AVPK01000001">
    <property type="protein sequence ID" value="KGN39408.1"/>
    <property type="molecule type" value="Genomic_DNA"/>
</dbReference>
<dbReference type="InterPro" id="IPR029068">
    <property type="entry name" value="Glyas_Bleomycin-R_OHBP_Dase"/>
</dbReference>
<gene>
    <name evidence="2" type="ORF">N803_02810</name>
</gene>
<dbReference type="eggNOG" id="COG0346">
    <property type="taxonomic scope" value="Bacteria"/>
</dbReference>
<dbReference type="Gene3D" id="3.10.180.10">
    <property type="entry name" value="2,3-Dihydroxybiphenyl 1,2-Dioxygenase, domain 1"/>
    <property type="match status" value="1"/>
</dbReference>
<organism evidence="2 3">
    <name type="scientific">Knoellia subterranea KCTC 19937</name>
    <dbReference type="NCBI Taxonomy" id="1385521"/>
    <lineage>
        <taxon>Bacteria</taxon>
        <taxon>Bacillati</taxon>
        <taxon>Actinomycetota</taxon>
        <taxon>Actinomycetes</taxon>
        <taxon>Micrococcales</taxon>
        <taxon>Intrasporangiaceae</taxon>
        <taxon>Knoellia</taxon>
    </lineage>
</organism>
<dbReference type="Proteomes" id="UP000030011">
    <property type="component" value="Unassembled WGS sequence"/>
</dbReference>
<dbReference type="PROSITE" id="PS51819">
    <property type="entry name" value="VOC"/>
    <property type="match status" value="1"/>
</dbReference>
<evidence type="ECO:0000313" key="3">
    <source>
        <dbReference type="Proteomes" id="UP000030011"/>
    </source>
</evidence>
<dbReference type="PANTHER" id="PTHR35908">
    <property type="entry name" value="HYPOTHETICAL FUSION PROTEIN"/>
    <property type="match status" value="1"/>
</dbReference>
<name>A0A0A0JQG3_9MICO</name>
<sequence length="139" mass="15833">MTSRISHTTFDARDAHAQSHWWSEVLGWSEDQNDPNLPGHEECMIFSPDGRQRLLFIDVPEGKSVKNRLHLDLTPTDRSRDEEVERLLAHGATVHQDLRDLPGRPAGSGWVTMLDPEGNEFCILRSEAERPDPYAHLIV</sequence>
<dbReference type="AlphaFoldDB" id="A0A0A0JQG3"/>
<evidence type="ECO:0000313" key="2">
    <source>
        <dbReference type="EMBL" id="KGN39408.1"/>
    </source>
</evidence>
<comment type="caution">
    <text evidence="2">The sequence shown here is derived from an EMBL/GenBank/DDBJ whole genome shotgun (WGS) entry which is preliminary data.</text>
</comment>
<keyword evidence="3" id="KW-1185">Reference proteome</keyword>